<protein>
    <submittedName>
        <fullName evidence="2 4">Uncharacterized protein</fullName>
    </submittedName>
</protein>
<dbReference type="Proteomes" id="UP000267096">
    <property type="component" value="Unassembled WGS sequence"/>
</dbReference>
<feature type="compositionally biased region" description="Polar residues" evidence="1">
    <location>
        <begin position="1"/>
        <end position="20"/>
    </location>
</feature>
<dbReference type="EMBL" id="UYRR01036511">
    <property type="protein sequence ID" value="VDK67248.1"/>
    <property type="molecule type" value="Genomic_DNA"/>
</dbReference>
<sequence>MMRSKQLGNPTEQGLLSQGEGSYGDMHKNTERFGAGARRANCGQRRRTGTESDANDAAVDEITEKTRTQLTIQDEKLSVKADKMNSRDLESDEKTLIEKGDKDLSDKQSNIYQSCGGDKAKGDGKSN</sequence>
<evidence type="ECO:0000313" key="4">
    <source>
        <dbReference type="WBParaSite" id="ASIM_0001965201-mRNA-1"/>
    </source>
</evidence>
<evidence type="ECO:0000256" key="1">
    <source>
        <dbReference type="SAM" id="MobiDB-lite"/>
    </source>
</evidence>
<feature type="compositionally biased region" description="Basic and acidic residues" evidence="1">
    <location>
        <begin position="118"/>
        <end position="127"/>
    </location>
</feature>
<evidence type="ECO:0000313" key="2">
    <source>
        <dbReference type="EMBL" id="VDK67248.1"/>
    </source>
</evidence>
<feature type="region of interest" description="Disordered" evidence="1">
    <location>
        <begin position="1"/>
        <end position="62"/>
    </location>
</feature>
<proteinExistence type="predicted"/>
<feature type="region of interest" description="Disordered" evidence="1">
    <location>
        <begin position="79"/>
        <end position="127"/>
    </location>
</feature>
<accession>A0A0M3KF93</accession>
<reference evidence="4" key="1">
    <citation type="submission" date="2017-02" db="UniProtKB">
        <authorList>
            <consortium name="WormBaseParasite"/>
        </authorList>
    </citation>
    <scope>IDENTIFICATION</scope>
</reference>
<feature type="compositionally biased region" description="Basic and acidic residues" evidence="1">
    <location>
        <begin position="79"/>
        <end position="106"/>
    </location>
</feature>
<gene>
    <name evidence="2" type="ORF">ASIM_LOCUS19040</name>
</gene>
<organism evidence="4">
    <name type="scientific">Anisakis simplex</name>
    <name type="common">Herring worm</name>
    <dbReference type="NCBI Taxonomy" id="6269"/>
    <lineage>
        <taxon>Eukaryota</taxon>
        <taxon>Metazoa</taxon>
        <taxon>Ecdysozoa</taxon>
        <taxon>Nematoda</taxon>
        <taxon>Chromadorea</taxon>
        <taxon>Rhabditida</taxon>
        <taxon>Spirurina</taxon>
        <taxon>Ascaridomorpha</taxon>
        <taxon>Ascaridoidea</taxon>
        <taxon>Anisakidae</taxon>
        <taxon>Anisakis</taxon>
        <taxon>Anisakis simplex complex</taxon>
    </lineage>
</organism>
<dbReference type="AlphaFoldDB" id="A0A0M3KF93"/>
<evidence type="ECO:0000313" key="3">
    <source>
        <dbReference type="Proteomes" id="UP000267096"/>
    </source>
</evidence>
<keyword evidence="3" id="KW-1185">Reference proteome</keyword>
<dbReference type="WBParaSite" id="ASIM_0001965201-mRNA-1">
    <property type="protein sequence ID" value="ASIM_0001965201-mRNA-1"/>
    <property type="gene ID" value="ASIM_0001965201"/>
</dbReference>
<name>A0A0M3KF93_ANISI</name>
<reference evidence="2 3" key="2">
    <citation type="submission" date="2018-11" db="EMBL/GenBank/DDBJ databases">
        <authorList>
            <consortium name="Pathogen Informatics"/>
        </authorList>
    </citation>
    <scope>NUCLEOTIDE SEQUENCE [LARGE SCALE GENOMIC DNA]</scope>
</reference>